<dbReference type="InterPro" id="IPR007630">
    <property type="entry name" value="RNA_pol_sigma70_r4"/>
</dbReference>
<evidence type="ECO:0000259" key="1">
    <source>
        <dbReference type="Pfam" id="PF04545"/>
    </source>
</evidence>
<dbReference type="SUPFAM" id="SSF88659">
    <property type="entry name" value="Sigma3 and sigma4 domains of RNA polymerase sigma factors"/>
    <property type="match status" value="1"/>
</dbReference>
<evidence type="ECO:0000313" key="3">
    <source>
        <dbReference type="Proteomes" id="UP000198619"/>
    </source>
</evidence>
<accession>A0A1I1ANY0</accession>
<evidence type="ECO:0000313" key="2">
    <source>
        <dbReference type="EMBL" id="SFB38080.1"/>
    </source>
</evidence>
<dbReference type="RefSeq" id="WP_090042765.1">
    <property type="nucleotide sequence ID" value="NZ_FOKI01000038.1"/>
</dbReference>
<dbReference type="GO" id="GO:0003700">
    <property type="term" value="F:DNA-binding transcription factor activity"/>
    <property type="evidence" value="ECO:0007669"/>
    <property type="project" value="InterPro"/>
</dbReference>
<gene>
    <name evidence="2" type="ORF">SAMN04488528_103828</name>
</gene>
<keyword evidence="3" id="KW-1185">Reference proteome</keyword>
<protein>
    <submittedName>
        <fullName evidence="2">RNA polymerase sigma factor, sigma-70 family</fullName>
    </submittedName>
</protein>
<dbReference type="STRING" id="84698.SAMN04488528_103828"/>
<dbReference type="AlphaFoldDB" id="A0A1I1ANY0"/>
<dbReference type="InterPro" id="IPR013324">
    <property type="entry name" value="RNA_pol_sigma_r3/r4-like"/>
</dbReference>
<dbReference type="InterPro" id="IPR014284">
    <property type="entry name" value="RNA_pol_sigma-70_dom"/>
</dbReference>
<dbReference type="Pfam" id="PF04545">
    <property type="entry name" value="Sigma70_r4"/>
    <property type="match status" value="1"/>
</dbReference>
<dbReference type="InterPro" id="IPR036388">
    <property type="entry name" value="WH-like_DNA-bd_sf"/>
</dbReference>
<proteinExistence type="predicted"/>
<feature type="domain" description="RNA polymerase sigma-70 region 4" evidence="1">
    <location>
        <begin position="119"/>
        <end position="168"/>
    </location>
</feature>
<dbReference type="OrthoDB" id="2942336at2"/>
<sequence>MSSLYNIISSFNSGNSDEFLKIVETFDPLLKSLHKKSENDDTYSDLNLFLIQLMNKIPLHKEIFKENKYLISYISKSLKNHYIYLNKRNSKIYNTEFSSDLIDLDSDYTDSNNTIFKDLLNHLTDLEKKIIIYKYIHSYSDIEIGKLRNVSRQSVHKTHKRALKKLKEVI</sequence>
<reference evidence="2 3" key="1">
    <citation type="submission" date="2016-10" db="EMBL/GenBank/DDBJ databases">
        <authorList>
            <person name="de Groot N.N."/>
        </authorList>
    </citation>
    <scope>NUCLEOTIDE SEQUENCE [LARGE SCALE GENOMIC DNA]</scope>
    <source>
        <strain evidence="2 3">DSM 12271</strain>
    </source>
</reference>
<dbReference type="Gene3D" id="1.10.10.10">
    <property type="entry name" value="Winged helix-like DNA-binding domain superfamily/Winged helix DNA-binding domain"/>
    <property type="match status" value="1"/>
</dbReference>
<name>A0A1I1ANY0_9CLOT</name>
<dbReference type="Proteomes" id="UP000198619">
    <property type="component" value="Unassembled WGS sequence"/>
</dbReference>
<dbReference type="CDD" id="cd06171">
    <property type="entry name" value="Sigma70_r4"/>
    <property type="match status" value="1"/>
</dbReference>
<organism evidence="2 3">
    <name type="scientific">Clostridium frigidicarnis</name>
    <dbReference type="NCBI Taxonomy" id="84698"/>
    <lineage>
        <taxon>Bacteria</taxon>
        <taxon>Bacillati</taxon>
        <taxon>Bacillota</taxon>
        <taxon>Clostridia</taxon>
        <taxon>Eubacteriales</taxon>
        <taxon>Clostridiaceae</taxon>
        <taxon>Clostridium</taxon>
    </lineage>
</organism>
<dbReference type="EMBL" id="FOKI01000038">
    <property type="protein sequence ID" value="SFB38080.1"/>
    <property type="molecule type" value="Genomic_DNA"/>
</dbReference>
<dbReference type="NCBIfam" id="TIGR02937">
    <property type="entry name" value="sigma70-ECF"/>
    <property type="match status" value="1"/>
</dbReference>
<dbReference type="GO" id="GO:0006352">
    <property type="term" value="P:DNA-templated transcription initiation"/>
    <property type="evidence" value="ECO:0007669"/>
    <property type="project" value="InterPro"/>
</dbReference>